<name>A0A5M4AU25_9BACT</name>
<evidence type="ECO:0000313" key="1">
    <source>
        <dbReference type="EMBL" id="GET31244.1"/>
    </source>
</evidence>
<keyword evidence="2" id="KW-1185">Reference proteome</keyword>
<sequence length="153" mass="17752">MNKLDFEIRKDVINEYTTFSTQIIIDGTNLIDSLKDYELPLAKKEGSENIAGAYDGLDPKVLFANLTNSENNQNSEDDKSDILDCECGSPGCWTFMIKVIEKQDTVIWTGFEQIHRSKDSTNYWDYSDFKDFEFDKDEYFEKLNDLITTHNTQ</sequence>
<dbReference type="RefSeq" id="WP_025864846.1">
    <property type="nucleotide sequence ID" value="NZ_BLAX01000001.1"/>
</dbReference>
<dbReference type="OrthoDB" id="342114at2"/>
<accession>A0A5M4AU25</accession>
<protein>
    <submittedName>
        <fullName evidence="1">Uncharacterized protein</fullName>
    </submittedName>
</protein>
<organism evidence="1 2">
    <name type="scientific">Prolixibacter bellariivorans</name>
    <dbReference type="NCBI Taxonomy" id="314319"/>
    <lineage>
        <taxon>Bacteria</taxon>
        <taxon>Pseudomonadati</taxon>
        <taxon>Bacteroidota</taxon>
        <taxon>Bacteroidia</taxon>
        <taxon>Marinilabiliales</taxon>
        <taxon>Prolixibacteraceae</taxon>
        <taxon>Prolixibacter</taxon>
    </lineage>
</organism>
<gene>
    <name evidence="1" type="ORF">PbJCM13498_01070</name>
</gene>
<dbReference type="AlphaFoldDB" id="A0A5M4AU25"/>
<evidence type="ECO:0000313" key="2">
    <source>
        <dbReference type="Proteomes" id="UP000391834"/>
    </source>
</evidence>
<proteinExistence type="predicted"/>
<comment type="caution">
    <text evidence="1">The sequence shown here is derived from an EMBL/GenBank/DDBJ whole genome shotgun (WGS) entry which is preliminary data.</text>
</comment>
<dbReference type="EMBL" id="BLAX01000001">
    <property type="protein sequence ID" value="GET31244.1"/>
    <property type="molecule type" value="Genomic_DNA"/>
</dbReference>
<dbReference type="Proteomes" id="UP000391834">
    <property type="component" value="Unassembled WGS sequence"/>
</dbReference>
<reference evidence="1 2" key="1">
    <citation type="submission" date="2019-10" db="EMBL/GenBank/DDBJ databases">
        <title>Prolixibacter strains distinguished by the presence of nitrate reductase genes were adept at nitrate-dependent anaerobic corrosion of metallic iron and carbon steel.</title>
        <authorList>
            <person name="Iino T."/>
            <person name="Shono N."/>
            <person name="Ito K."/>
            <person name="Nakamura R."/>
            <person name="Sueoka K."/>
            <person name="Harayama S."/>
            <person name="Ohkuma M."/>
        </authorList>
    </citation>
    <scope>NUCLEOTIDE SEQUENCE [LARGE SCALE GENOMIC DNA]</scope>
    <source>
        <strain evidence="1 2">JCM 13498</strain>
    </source>
</reference>